<dbReference type="PANTHER" id="PTHR43562">
    <property type="entry name" value="NAPA-TYPE SODIUM/HYDROGEN ANTIPORTER"/>
    <property type="match status" value="1"/>
</dbReference>
<dbReference type="EMBL" id="FNSV01000005">
    <property type="protein sequence ID" value="SEC66887.1"/>
    <property type="molecule type" value="Genomic_DNA"/>
</dbReference>
<keyword evidence="7" id="KW-0406">Ion transport</keyword>
<proteinExistence type="inferred from homology"/>
<feature type="transmembrane region" description="Helical" evidence="10">
    <location>
        <begin position="6"/>
        <end position="26"/>
    </location>
</feature>
<dbReference type="RefSeq" id="WP_072938369.1">
    <property type="nucleotide sequence ID" value="NZ_FNSV01000005.1"/>
</dbReference>
<evidence type="ECO:0000256" key="9">
    <source>
        <dbReference type="SAM" id="MobiDB-lite"/>
    </source>
</evidence>
<evidence type="ECO:0000256" key="5">
    <source>
        <dbReference type="ARBA" id="ARBA00022692"/>
    </source>
</evidence>
<organism evidence="12 13">
    <name type="scientific">Rhodococcus koreensis</name>
    <dbReference type="NCBI Taxonomy" id="99653"/>
    <lineage>
        <taxon>Bacteria</taxon>
        <taxon>Bacillati</taxon>
        <taxon>Actinomycetota</taxon>
        <taxon>Actinomycetes</taxon>
        <taxon>Mycobacteriales</taxon>
        <taxon>Nocardiaceae</taxon>
        <taxon>Rhodococcus</taxon>
    </lineage>
</organism>
<evidence type="ECO:0000256" key="10">
    <source>
        <dbReference type="SAM" id="Phobius"/>
    </source>
</evidence>
<feature type="transmembrane region" description="Helical" evidence="10">
    <location>
        <begin position="33"/>
        <end position="53"/>
    </location>
</feature>
<comment type="subcellular location">
    <subcellularLocation>
        <location evidence="1">Membrane</location>
        <topology evidence="1">Multi-pass membrane protein</topology>
    </subcellularLocation>
</comment>
<dbReference type="GO" id="GO:0015297">
    <property type="term" value="F:antiporter activity"/>
    <property type="evidence" value="ECO:0007669"/>
    <property type="project" value="UniProtKB-KW"/>
</dbReference>
<dbReference type="InterPro" id="IPR006153">
    <property type="entry name" value="Cation/H_exchanger_TM"/>
</dbReference>
<dbReference type="Proteomes" id="UP000183561">
    <property type="component" value="Unassembled WGS sequence"/>
</dbReference>
<feature type="transmembrane region" description="Helical" evidence="10">
    <location>
        <begin position="89"/>
        <end position="109"/>
    </location>
</feature>
<dbReference type="GO" id="GO:0016020">
    <property type="term" value="C:membrane"/>
    <property type="evidence" value="ECO:0007669"/>
    <property type="project" value="UniProtKB-SubCell"/>
</dbReference>
<sequence>MPSVGASLFWIVACAVIAPLLAGLFPRKLVPEVVLLLVAGIVVGPHVFDLAVAGSEIDLLRELGLGLLFLLAGYEIDTAEITGRGGRRALLTWLISLALAFTVVSLLSLSHVVDAGTAVAIAMTSTALGTLLPILRDAGGLDTRLGRTILDHGAFGELGPVVAMAVLLGSRGSVASIVVLGLFTAAAVLVAFIPARVRREGSRITAIIRSGSETTSQTTVRLTMLLLVALTVLAAEFGLDTILGAFAAGFILRRTTPEGDETLETKLDGLAFGFLIPIFFVTSGMAIDVAAVASEPGVLIAFVLLILLVRSGPVYVAGRFDRGADGTDPPFTVRERTQLALYAGTGLPLIVAVTGVAVDSGDMTSANASVLVAAGAITVLLFPLAASLLASTPEPVADSTGPGARGDQNPGSRP</sequence>
<evidence type="ECO:0000256" key="6">
    <source>
        <dbReference type="ARBA" id="ARBA00022989"/>
    </source>
</evidence>
<evidence type="ECO:0000256" key="3">
    <source>
        <dbReference type="ARBA" id="ARBA00022448"/>
    </source>
</evidence>
<name>A0A1H4UDS7_9NOCA</name>
<keyword evidence="8 10" id="KW-0472">Membrane</keyword>
<reference evidence="13" key="1">
    <citation type="submission" date="2016-10" db="EMBL/GenBank/DDBJ databases">
        <authorList>
            <person name="Varghese N."/>
            <person name="Submissions S."/>
        </authorList>
    </citation>
    <scope>NUCLEOTIDE SEQUENCE [LARGE SCALE GENOMIC DNA]</scope>
    <source>
        <strain evidence="13">DSM 44498</strain>
    </source>
</reference>
<feature type="transmembrane region" description="Helical" evidence="10">
    <location>
        <begin position="174"/>
        <end position="193"/>
    </location>
</feature>
<keyword evidence="13" id="KW-1185">Reference proteome</keyword>
<evidence type="ECO:0000256" key="4">
    <source>
        <dbReference type="ARBA" id="ARBA00022449"/>
    </source>
</evidence>
<feature type="transmembrane region" description="Helical" evidence="10">
    <location>
        <begin position="115"/>
        <end position="136"/>
    </location>
</feature>
<feature type="transmembrane region" description="Helical" evidence="10">
    <location>
        <begin position="271"/>
        <end position="291"/>
    </location>
</feature>
<feature type="transmembrane region" description="Helical" evidence="10">
    <location>
        <begin position="370"/>
        <end position="390"/>
    </location>
</feature>
<dbReference type="OrthoDB" id="9793589at2"/>
<gene>
    <name evidence="12" type="ORF">SAMN04490239_4971</name>
</gene>
<dbReference type="PANTHER" id="PTHR43562:SF1">
    <property type="entry name" value="NA(+)_H(+) ANTIPORTER YJBQ-RELATED"/>
    <property type="match status" value="1"/>
</dbReference>
<evidence type="ECO:0000256" key="7">
    <source>
        <dbReference type="ARBA" id="ARBA00023065"/>
    </source>
</evidence>
<feature type="domain" description="Cation/H+ exchanger transmembrane" evidence="11">
    <location>
        <begin position="15"/>
        <end position="384"/>
    </location>
</feature>
<comment type="similarity">
    <text evidence="2">Belongs to the monovalent cation:proton antiporter 2 (CPA2) transporter (TC 2.A.37) family.</text>
</comment>
<evidence type="ECO:0000313" key="13">
    <source>
        <dbReference type="Proteomes" id="UP000183561"/>
    </source>
</evidence>
<evidence type="ECO:0000256" key="2">
    <source>
        <dbReference type="ARBA" id="ARBA00005551"/>
    </source>
</evidence>
<dbReference type="Gene3D" id="1.20.1530.20">
    <property type="match status" value="1"/>
</dbReference>
<keyword evidence="6 10" id="KW-1133">Transmembrane helix</keyword>
<evidence type="ECO:0000313" key="12">
    <source>
        <dbReference type="EMBL" id="SEC66887.1"/>
    </source>
</evidence>
<feature type="transmembrane region" description="Helical" evidence="10">
    <location>
        <begin position="59"/>
        <end position="77"/>
    </location>
</feature>
<dbReference type="AlphaFoldDB" id="A0A1H4UDS7"/>
<feature type="transmembrane region" description="Helical" evidence="10">
    <location>
        <begin position="225"/>
        <end position="251"/>
    </location>
</feature>
<evidence type="ECO:0000256" key="8">
    <source>
        <dbReference type="ARBA" id="ARBA00023136"/>
    </source>
</evidence>
<dbReference type="InterPro" id="IPR038770">
    <property type="entry name" value="Na+/solute_symporter_sf"/>
</dbReference>
<feature type="transmembrane region" description="Helical" evidence="10">
    <location>
        <begin position="338"/>
        <end position="358"/>
    </location>
</feature>
<accession>A0A1H4UDS7</accession>
<feature type="transmembrane region" description="Helical" evidence="10">
    <location>
        <begin position="298"/>
        <end position="318"/>
    </location>
</feature>
<keyword evidence="4" id="KW-0050">Antiport</keyword>
<dbReference type="GO" id="GO:1902600">
    <property type="term" value="P:proton transmembrane transport"/>
    <property type="evidence" value="ECO:0007669"/>
    <property type="project" value="InterPro"/>
</dbReference>
<dbReference type="Pfam" id="PF00999">
    <property type="entry name" value="Na_H_Exchanger"/>
    <property type="match status" value="1"/>
</dbReference>
<feature type="region of interest" description="Disordered" evidence="9">
    <location>
        <begin position="393"/>
        <end position="414"/>
    </location>
</feature>
<evidence type="ECO:0000259" key="11">
    <source>
        <dbReference type="Pfam" id="PF00999"/>
    </source>
</evidence>
<keyword evidence="3" id="KW-0813">Transport</keyword>
<keyword evidence="5 10" id="KW-0812">Transmembrane</keyword>
<protein>
    <submittedName>
        <fullName evidence="12">Kef-type K+ transport system, membrane component KefB</fullName>
    </submittedName>
</protein>
<evidence type="ECO:0000256" key="1">
    <source>
        <dbReference type="ARBA" id="ARBA00004141"/>
    </source>
</evidence>